<keyword evidence="9" id="KW-1185">Reference proteome</keyword>
<dbReference type="Pfam" id="PF07626">
    <property type="entry name" value="PSD3"/>
    <property type="match status" value="1"/>
</dbReference>
<evidence type="ECO:0000259" key="7">
    <source>
        <dbReference type="Pfam" id="PF07637"/>
    </source>
</evidence>
<dbReference type="Pfam" id="PF07624">
    <property type="entry name" value="PSD2"/>
    <property type="match status" value="1"/>
</dbReference>
<keyword evidence="2" id="KW-1133">Transmembrane helix</keyword>
<feature type="compositionally biased region" description="Polar residues" evidence="1">
    <location>
        <begin position="172"/>
        <end position="186"/>
    </location>
</feature>
<evidence type="ECO:0000259" key="3">
    <source>
        <dbReference type="Pfam" id="PF07624"/>
    </source>
</evidence>
<keyword evidence="2" id="KW-0472">Membrane</keyword>
<evidence type="ECO:0000256" key="2">
    <source>
        <dbReference type="SAM" id="Phobius"/>
    </source>
</evidence>
<feature type="domain" description="DUF1585" evidence="3">
    <location>
        <begin position="946"/>
        <end position="1019"/>
    </location>
</feature>
<evidence type="ECO:0008006" key="10">
    <source>
        <dbReference type="Google" id="ProtNLM"/>
    </source>
</evidence>
<dbReference type="KEGG" id="svp:Pan189_19250"/>
<dbReference type="InterPro" id="IPR013039">
    <property type="entry name" value="DUF1588"/>
</dbReference>
<dbReference type="InterPro" id="IPR011478">
    <property type="entry name" value="DUF1585"/>
</dbReference>
<dbReference type="Proteomes" id="UP000317318">
    <property type="component" value="Chromosome"/>
</dbReference>
<dbReference type="OrthoDB" id="238215at2"/>
<feature type="domain" description="DUF1592" evidence="6">
    <location>
        <begin position="691"/>
        <end position="818"/>
    </location>
</feature>
<evidence type="ECO:0000313" key="8">
    <source>
        <dbReference type="EMBL" id="QDT37545.1"/>
    </source>
</evidence>
<organism evidence="8 9">
    <name type="scientific">Stratiformator vulcanicus</name>
    <dbReference type="NCBI Taxonomy" id="2527980"/>
    <lineage>
        <taxon>Bacteria</taxon>
        <taxon>Pseudomonadati</taxon>
        <taxon>Planctomycetota</taxon>
        <taxon>Planctomycetia</taxon>
        <taxon>Planctomycetales</taxon>
        <taxon>Planctomycetaceae</taxon>
        <taxon>Stratiformator</taxon>
    </lineage>
</organism>
<keyword evidence="2" id="KW-0812">Transmembrane</keyword>
<evidence type="ECO:0000313" key="9">
    <source>
        <dbReference type="Proteomes" id="UP000317318"/>
    </source>
</evidence>
<feature type="domain" description="DUF1587" evidence="4">
    <location>
        <begin position="325"/>
        <end position="389"/>
    </location>
</feature>
<dbReference type="EMBL" id="CP036268">
    <property type="protein sequence ID" value="QDT37545.1"/>
    <property type="molecule type" value="Genomic_DNA"/>
</dbReference>
<dbReference type="Pfam" id="PF07627">
    <property type="entry name" value="PSCyt3"/>
    <property type="match status" value="1"/>
</dbReference>
<accession>A0A517R0X2</accession>
<gene>
    <name evidence="8" type="ORF">Pan189_19250</name>
</gene>
<protein>
    <recommendedName>
        <fullName evidence="10">Planctomycete cytochrome C</fullName>
    </recommendedName>
</protein>
<sequence length="1022" mass="112194">MSTMTFKPFRIACNECGAKLSIKKPSLVGRKVACPKCESSLRIVAPKADAPPVRLEKPKQEAPKLRQRSRPQRSNDAAPAREVRAKQVSPSLPARSDRTKRRGSKGKSAANKRQSKGLFIGIAAAFGLLIAVGAAIGGVALFGGGGDASNQPLVADTSTQQPTAIDLDASDSAGTSTVSPSGSDGNQPTLTPATPPVTQVAAAPREPINSVPAGQFDNQVIPVSHQPDEVVDDSSPRRFVSQFCTDCHTGDDPDGSFSVAELLQAGSLSRRPSDWIPILERLESRDMPPADSGVSIPTLEQYTQQSEELHSLIAEASGNTGRWTRRLNRVEYVNTIRDLLHLPEYDVGDSFPDDLGIDGFKTIVEAQSLAPALLEKYLESAEEALAYAIVDEPEPDQFKYRYFPLHRGHTGKPDTIPDSPLHVKEYFLKIRKKKTPPKGSEPPEDVRLLSVGYRQAGPPKKAGGWSMVQEGKGPGNLFFVSPPSDDGTNRVKAPFTNELQYGRYRIRVKAQALAVDGKGNDLPKDKMLDGVALAFVHTGEVAHQVPIPLDAQPQWYEYEFPATFKKPSIGVGAISRAIGRKWNSPTVAPSVMITEVEVEGPLYDQWPPISHRAIFGQNDNTPADVVLRDFASRAFRRPATSEEVTTYVNLYQSQKDLGLSEKEALTAALQAILISPKFLFLVEESRPDKSLDNYELASRLSYFLWSTMPDDELIAAADRGELTSSNGLRTQVDRMLADPRSEALVENFAAQWLGYHRLQDLTPDPKLFPEWDKKLPVSMKQELQYLVRHVIENNEPVTTFLTADFAFIDQRLAIHYGIDGVEGQEFRKVSLDKVPERGGLATTAAVLALGSNPTRTSPIKRGVFIVEKLFNRPPPNPPANVPPLDEEAVTKDPTSVREQLAAHSTNPTCAACHRKIDYWGLPLESFDALGKKRDAGNLDLTADLPDGRVIDGPNGIRSELQRRERDFVQGLAEKLMMYGIGRTLSLNDRTRIEDIVNAAAADEYRFGTIVKEIVTSESFTKH</sequence>
<dbReference type="InterPro" id="IPR013042">
    <property type="entry name" value="DUF1592"/>
</dbReference>
<dbReference type="RefSeq" id="WP_145363650.1">
    <property type="nucleotide sequence ID" value="NZ_CP036268.1"/>
</dbReference>
<dbReference type="Pfam" id="PF07637">
    <property type="entry name" value="PSD5"/>
    <property type="match status" value="1"/>
</dbReference>
<dbReference type="AlphaFoldDB" id="A0A517R0X2"/>
<dbReference type="InterPro" id="IPR013036">
    <property type="entry name" value="DUF1587"/>
</dbReference>
<dbReference type="Gene3D" id="2.20.28.160">
    <property type="match status" value="1"/>
</dbReference>
<feature type="region of interest" description="Disordered" evidence="1">
    <location>
        <begin position="48"/>
        <end position="112"/>
    </location>
</feature>
<feature type="compositionally biased region" description="Basic and acidic residues" evidence="1">
    <location>
        <begin position="54"/>
        <end position="64"/>
    </location>
</feature>
<evidence type="ECO:0000259" key="4">
    <source>
        <dbReference type="Pfam" id="PF07626"/>
    </source>
</evidence>
<proteinExistence type="predicted"/>
<evidence type="ECO:0000259" key="5">
    <source>
        <dbReference type="Pfam" id="PF07627"/>
    </source>
</evidence>
<dbReference type="Pfam" id="PF07631">
    <property type="entry name" value="PSD4"/>
    <property type="match status" value="1"/>
</dbReference>
<reference evidence="8 9" key="1">
    <citation type="submission" date="2019-02" db="EMBL/GenBank/DDBJ databases">
        <title>Deep-cultivation of Planctomycetes and their phenomic and genomic characterization uncovers novel biology.</title>
        <authorList>
            <person name="Wiegand S."/>
            <person name="Jogler M."/>
            <person name="Boedeker C."/>
            <person name="Pinto D."/>
            <person name="Vollmers J."/>
            <person name="Rivas-Marin E."/>
            <person name="Kohn T."/>
            <person name="Peeters S.H."/>
            <person name="Heuer A."/>
            <person name="Rast P."/>
            <person name="Oberbeckmann S."/>
            <person name="Bunk B."/>
            <person name="Jeske O."/>
            <person name="Meyerdierks A."/>
            <person name="Storesund J.E."/>
            <person name="Kallscheuer N."/>
            <person name="Luecker S."/>
            <person name="Lage O.M."/>
            <person name="Pohl T."/>
            <person name="Merkel B.J."/>
            <person name="Hornburger P."/>
            <person name="Mueller R.-W."/>
            <person name="Bruemmer F."/>
            <person name="Labrenz M."/>
            <person name="Spormann A.M."/>
            <person name="Op den Camp H."/>
            <person name="Overmann J."/>
            <person name="Amann R."/>
            <person name="Jetten M.S.M."/>
            <person name="Mascher T."/>
            <person name="Medema M.H."/>
            <person name="Devos D.P."/>
            <person name="Kaster A.-K."/>
            <person name="Ovreas L."/>
            <person name="Rohde M."/>
            <person name="Galperin M.Y."/>
            <person name="Jogler C."/>
        </authorList>
    </citation>
    <scope>NUCLEOTIDE SEQUENCE [LARGE SCALE GENOMIC DNA]</scope>
    <source>
        <strain evidence="8 9">Pan189</strain>
    </source>
</reference>
<evidence type="ECO:0000256" key="1">
    <source>
        <dbReference type="SAM" id="MobiDB-lite"/>
    </source>
</evidence>
<feature type="region of interest" description="Disordered" evidence="1">
    <location>
        <begin position="167"/>
        <end position="195"/>
    </location>
</feature>
<feature type="transmembrane region" description="Helical" evidence="2">
    <location>
        <begin position="117"/>
        <end position="142"/>
    </location>
</feature>
<feature type="domain" description="DUF1588" evidence="5">
    <location>
        <begin position="837"/>
        <end position="934"/>
    </location>
</feature>
<feature type="domain" description="DUF1595" evidence="7">
    <location>
        <begin position="625"/>
        <end position="683"/>
    </location>
</feature>
<name>A0A517R0X2_9PLAN</name>
<evidence type="ECO:0000259" key="6">
    <source>
        <dbReference type="Pfam" id="PF07631"/>
    </source>
</evidence>
<dbReference type="InterPro" id="IPR013043">
    <property type="entry name" value="DUF1595"/>
</dbReference>